<keyword evidence="3" id="KW-1185">Reference proteome</keyword>
<feature type="region of interest" description="Disordered" evidence="1">
    <location>
        <begin position="15"/>
        <end position="90"/>
    </location>
</feature>
<sequence length="312" mass="33555">MKCWLTFVRTRTLRPAPHGRHHVQSTLPDEGRARPKRPTVAAAVATSSPPAKRVKPAAKRSVPKPNPLARKAKKPKKPTKKQIATEADTRRKELAAFGKVWVADGKAVLPPMQEPISTSTINTTLEDNADGNDTTSSNADVNSKYARANADIRVNAGADDPAVSSNADAEGLEASPNADVEHPAASPNADTEHPAVSGCHCCTGIERCTQERVQERRMHRTYSISEKEAYEPDDEGDDNNEDGDQRSDIADDEETVNEEVQRSTDKTTGDTALKTDGEGGEDSAEVVSGASDDTDTDSSDAAPARENILHQE</sequence>
<feature type="compositionally biased region" description="Basic and acidic residues" evidence="1">
    <location>
        <begin position="259"/>
        <end position="277"/>
    </location>
</feature>
<feature type="compositionally biased region" description="Low complexity" evidence="1">
    <location>
        <begin position="38"/>
        <end position="51"/>
    </location>
</feature>
<comment type="caution">
    <text evidence="2">The sequence shown here is derived from an EMBL/GenBank/DDBJ whole genome shotgun (WGS) entry which is preliminary data.</text>
</comment>
<dbReference type="Proteomes" id="UP000694044">
    <property type="component" value="Unassembled WGS sequence"/>
</dbReference>
<dbReference type="AlphaFoldDB" id="A0A8T1VYM2"/>
<feature type="region of interest" description="Disordered" evidence="1">
    <location>
        <begin position="157"/>
        <end position="195"/>
    </location>
</feature>
<feature type="compositionally biased region" description="Basic residues" evidence="1">
    <location>
        <begin position="70"/>
        <end position="80"/>
    </location>
</feature>
<organism evidence="2 3">
    <name type="scientific">Phytophthora pseudosyringae</name>
    <dbReference type="NCBI Taxonomy" id="221518"/>
    <lineage>
        <taxon>Eukaryota</taxon>
        <taxon>Sar</taxon>
        <taxon>Stramenopiles</taxon>
        <taxon>Oomycota</taxon>
        <taxon>Peronosporomycetes</taxon>
        <taxon>Peronosporales</taxon>
        <taxon>Peronosporaceae</taxon>
        <taxon>Phytophthora</taxon>
    </lineage>
</organism>
<evidence type="ECO:0000313" key="2">
    <source>
        <dbReference type="EMBL" id="KAG7384684.1"/>
    </source>
</evidence>
<gene>
    <name evidence="2" type="ORF">PHYPSEUDO_002377</name>
</gene>
<accession>A0A8T1VYM2</accession>
<feature type="compositionally biased region" description="Basic residues" evidence="1">
    <location>
        <begin position="52"/>
        <end position="62"/>
    </location>
</feature>
<dbReference type="EMBL" id="JAGDFM010000141">
    <property type="protein sequence ID" value="KAG7384684.1"/>
    <property type="molecule type" value="Genomic_DNA"/>
</dbReference>
<feature type="compositionally biased region" description="Polar residues" evidence="1">
    <location>
        <begin position="120"/>
        <end position="141"/>
    </location>
</feature>
<feature type="region of interest" description="Disordered" evidence="1">
    <location>
        <begin position="221"/>
        <end position="312"/>
    </location>
</feature>
<evidence type="ECO:0000256" key="1">
    <source>
        <dbReference type="SAM" id="MobiDB-lite"/>
    </source>
</evidence>
<name>A0A8T1VYM2_9STRA</name>
<reference evidence="2" key="1">
    <citation type="submission" date="2021-02" db="EMBL/GenBank/DDBJ databases">
        <authorList>
            <person name="Palmer J.M."/>
        </authorList>
    </citation>
    <scope>NUCLEOTIDE SEQUENCE</scope>
    <source>
        <strain evidence="2">SCRP734</strain>
    </source>
</reference>
<protein>
    <submittedName>
        <fullName evidence="2">Uncharacterized protein</fullName>
    </submittedName>
</protein>
<proteinExistence type="predicted"/>
<evidence type="ECO:0000313" key="3">
    <source>
        <dbReference type="Proteomes" id="UP000694044"/>
    </source>
</evidence>
<feature type="region of interest" description="Disordered" evidence="1">
    <location>
        <begin position="120"/>
        <end position="142"/>
    </location>
</feature>
<dbReference type="OrthoDB" id="10671693at2759"/>
<feature type="compositionally biased region" description="Acidic residues" evidence="1">
    <location>
        <begin position="231"/>
        <end position="242"/>
    </location>
</feature>